<proteinExistence type="predicted"/>
<dbReference type="AlphaFoldDB" id="A0A8H5ARB4"/>
<sequence length="286" mass="32065">MSASLYSASPHHAPPYSDRNFATNIQEPTYILLAKLHSRTQLSTPTDFINYTALFERLHPAYDDDDHIDRIQILGTYASAFTPDLWTRILNQLQLTRLNTFERMHLDIAIILSAALRVFIQQDKESIPESEFLQAVYVHDYLYPIHICSTYSEPRYLDPVLTHFVRTSRCSQTALDPTQLPCINNSSLLVSPDRLESLSPSARPRPAEDTLSLPYILENRSSQSSDIATGPSPPCVGSIGNVRTPCTDTSVHILFCADRADMYGHVQTCTDNSCFVRGLPIYSAPG</sequence>
<accession>A0A8H5ARB4</accession>
<dbReference type="EMBL" id="JAACJJ010000060">
    <property type="protein sequence ID" value="KAF5309203.1"/>
    <property type="molecule type" value="Genomic_DNA"/>
</dbReference>
<dbReference type="Proteomes" id="UP000567179">
    <property type="component" value="Unassembled WGS sequence"/>
</dbReference>
<protein>
    <submittedName>
        <fullName evidence="1">Uncharacterized protein</fullName>
    </submittedName>
</protein>
<keyword evidence="2" id="KW-1185">Reference proteome</keyword>
<name>A0A8H5ARB4_9AGAR</name>
<gene>
    <name evidence="1" type="ORF">D9619_012816</name>
</gene>
<evidence type="ECO:0000313" key="1">
    <source>
        <dbReference type="EMBL" id="KAF5309203.1"/>
    </source>
</evidence>
<evidence type="ECO:0000313" key="2">
    <source>
        <dbReference type="Proteomes" id="UP000567179"/>
    </source>
</evidence>
<comment type="caution">
    <text evidence="1">The sequence shown here is derived from an EMBL/GenBank/DDBJ whole genome shotgun (WGS) entry which is preliminary data.</text>
</comment>
<reference evidence="1 2" key="1">
    <citation type="journal article" date="2020" name="ISME J.">
        <title>Uncovering the hidden diversity of litter-decomposition mechanisms in mushroom-forming fungi.</title>
        <authorList>
            <person name="Floudas D."/>
            <person name="Bentzer J."/>
            <person name="Ahren D."/>
            <person name="Johansson T."/>
            <person name="Persson P."/>
            <person name="Tunlid A."/>
        </authorList>
    </citation>
    <scope>NUCLEOTIDE SEQUENCE [LARGE SCALE GENOMIC DNA]</scope>
    <source>
        <strain evidence="1 2">CBS 101986</strain>
    </source>
</reference>
<organism evidence="1 2">
    <name type="scientific">Psilocybe cf. subviscida</name>
    <dbReference type="NCBI Taxonomy" id="2480587"/>
    <lineage>
        <taxon>Eukaryota</taxon>
        <taxon>Fungi</taxon>
        <taxon>Dikarya</taxon>
        <taxon>Basidiomycota</taxon>
        <taxon>Agaricomycotina</taxon>
        <taxon>Agaricomycetes</taxon>
        <taxon>Agaricomycetidae</taxon>
        <taxon>Agaricales</taxon>
        <taxon>Agaricineae</taxon>
        <taxon>Strophariaceae</taxon>
        <taxon>Psilocybe</taxon>
    </lineage>
</organism>